<evidence type="ECO:0000313" key="2">
    <source>
        <dbReference type="Proteomes" id="UP000274131"/>
    </source>
</evidence>
<gene>
    <name evidence="1" type="ORF">EVEC_LOCUS6766</name>
</gene>
<sequence length="95" mass="10446">MLIIFTLPQLETNTGGPGKETLDQITVRIEHEAESAEFQVNVVKSVEFPKNDEKVKVEDWLQLRSLFTFAAEGDPLALLAPMAALLSATDNDGCK</sequence>
<protein>
    <submittedName>
        <fullName evidence="3">VipB_2 domain-containing protein</fullName>
    </submittedName>
</protein>
<dbReference type="AlphaFoldDB" id="A0A0N4V9W8"/>
<reference evidence="1 2" key="2">
    <citation type="submission" date="2018-10" db="EMBL/GenBank/DDBJ databases">
        <authorList>
            <consortium name="Pathogen Informatics"/>
        </authorList>
    </citation>
    <scope>NUCLEOTIDE SEQUENCE [LARGE SCALE GENOMIC DNA]</scope>
</reference>
<dbReference type="Proteomes" id="UP000274131">
    <property type="component" value="Unassembled WGS sequence"/>
</dbReference>
<evidence type="ECO:0000313" key="3">
    <source>
        <dbReference type="WBParaSite" id="EVEC_0000724501-mRNA-1"/>
    </source>
</evidence>
<keyword evidence="2" id="KW-1185">Reference proteome</keyword>
<reference evidence="3" key="1">
    <citation type="submission" date="2017-02" db="UniProtKB">
        <authorList>
            <consortium name="WormBaseParasite"/>
        </authorList>
    </citation>
    <scope>IDENTIFICATION</scope>
</reference>
<organism evidence="3">
    <name type="scientific">Enterobius vermicularis</name>
    <name type="common">Human pinworm</name>
    <dbReference type="NCBI Taxonomy" id="51028"/>
    <lineage>
        <taxon>Eukaryota</taxon>
        <taxon>Metazoa</taxon>
        <taxon>Ecdysozoa</taxon>
        <taxon>Nematoda</taxon>
        <taxon>Chromadorea</taxon>
        <taxon>Rhabditida</taxon>
        <taxon>Spirurina</taxon>
        <taxon>Oxyuridomorpha</taxon>
        <taxon>Oxyuroidea</taxon>
        <taxon>Oxyuridae</taxon>
        <taxon>Enterobius</taxon>
    </lineage>
</organism>
<evidence type="ECO:0000313" key="1">
    <source>
        <dbReference type="EMBL" id="VDD92015.1"/>
    </source>
</evidence>
<dbReference type="WBParaSite" id="EVEC_0000724501-mRNA-1">
    <property type="protein sequence ID" value="EVEC_0000724501-mRNA-1"/>
    <property type="gene ID" value="EVEC_0000724501"/>
</dbReference>
<name>A0A0N4V9W8_ENTVE</name>
<dbReference type="EMBL" id="UXUI01008642">
    <property type="protein sequence ID" value="VDD92015.1"/>
    <property type="molecule type" value="Genomic_DNA"/>
</dbReference>
<accession>A0A0N4V9W8</accession>
<proteinExistence type="predicted"/>